<dbReference type="InterPro" id="IPR043426">
    <property type="entry name" value="MltB-like"/>
</dbReference>
<dbReference type="PANTHER" id="PTHR30163:SF8">
    <property type="entry name" value="LYTIC MUREIN TRANSGLYCOSYLASE"/>
    <property type="match status" value="1"/>
</dbReference>
<reference evidence="3 4" key="1">
    <citation type="submission" date="2018-11" db="EMBL/GenBank/DDBJ databases">
        <authorList>
            <person name="Li F."/>
        </authorList>
    </citation>
    <scope>NUCLEOTIDE SEQUENCE [LARGE SCALE GENOMIC DNA]</scope>
    <source>
        <strain evidence="3 4">Gsoil 818</strain>
    </source>
</reference>
<name>A0A3N0GJT6_9ACTN</name>
<organism evidence="3 4">
    <name type="scientific">Nocardioides pocheonensis</name>
    <dbReference type="NCBI Taxonomy" id="661485"/>
    <lineage>
        <taxon>Bacteria</taxon>
        <taxon>Bacillati</taxon>
        <taxon>Actinomycetota</taxon>
        <taxon>Actinomycetes</taxon>
        <taxon>Propionibacteriales</taxon>
        <taxon>Nocardioidaceae</taxon>
        <taxon>Nocardioides</taxon>
    </lineage>
</organism>
<dbReference type="GO" id="GO:0009253">
    <property type="term" value="P:peptidoglycan catabolic process"/>
    <property type="evidence" value="ECO:0007669"/>
    <property type="project" value="TreeGrafter"/>
</dbReference>
<dbReference type="GO" id="GO:0008933">
    <property type="term" value="F:peptidoglycan lytic transglycosylase activity"/>
    <property type="evidence" value="ECO:0007669"/>
    <property type="project" value="TreeGrafter"/>
</dbReference>
<protein>
    <recommendedName>
        <fullName evidence="2">Transglycosylase SLT domain-containing protein</fullName>
    </recommendedName>
</protein>
<keyword evidence="4" id="KW-1185">Reference proteome</keyword>
<dbReference type="CDD" id="cd13399">
    <property type="entry name" value="Slt35-like"/>
    <property type="match status" value="1"/>
</dbReference>
<dbReference type="SUPFAM" id="SSF53955">
    <property type="entry name" value="Lysozyme-like"/>
    <property type="match status" value="1"/>
</dbReference>
<dbReference type="Gene3D" id="1.10.530.10">
    <property type="match status" value="1"/>
</dbReference>
<feature type="compositionally biased region" description="Pro residues" evidence="1">
    <location>
        <begin position="227"/>
        <end position="264"/>
    </location>
</feature>
<evidence type="ECO:0000256" key="1">
    <source>
        <dbReference type="SAM" id="MobiDB-lite"/>
    </source>
</evidence>
<feature type="compositionally biased region" description="Low complexity" evidence="1">
    <location>
        <begin position="214"/>
        <end position="226"/>
    </location>
</feature>
<evidence type="ECO:0000259" key="2">
    <source>
        <dbReference type="Pfam" id="PF13406"/>
    </source>
</evidence>
<feature type="compositionally biased region" description="Low complexity" evidence="1">
    <location>
        <begin position="299"/>
        <end position="312"/>
    </location>
</feature>
<feature type="region of interest" description="Disordered" evidence="1">
    <location>
        <begin position="214"/>
        <end position="376"/>
    </location>
</feature>
<evidence type="ECO:0000313" key="3">
    <source>
        <dbReference type="EMBL" id="RNM12671.1"/>
    </source>
</evidence>
<dbReference type="PANTHER" id="PTHR30163">
    <property type="entry name" value="MEMBRANE-BOUND LYTIC MUREIN TRANSGLYCOSYLASE B"/>
    <property type="match status" value="1"/>
</dbReference>
<feature type="domain" description="Transglycosylase SLT" evidence="2">
    <location>
        <begin position="80"/>
        <end position="127"/>
    </location>
</feature>
<dbReference type="Proteomes" id="UP000279994">
    <property type="component" value="Unassembled WGS sequence"/>
</dbReference>
<comment type="caution">
    <text evidence="3">The sequence shown here is derived from an EMBL/GenBank/DDBJ whole genome shotgun (WGS) entry which is preliminary data.</text>
</comment>
<accession>A0A3N0GJT6</accession>
<dbReference type="Pfam" id="PF13406">
    <property type="entry name" value="SLT_2"/>
    <property type="match status" value="1"/>
</dbReference>
<dbReference type="AlphaFoldDB" id="A0A3N0GJT6"/>
<dbReference type="EMBL" id="RJSF01000044">
    <property type="protein sequence ID" value="RNM12671.1"/>
    <property type="molecule type" value="Genomic_DNA"/>
</dbReference>
<dbReference type="InterPro" id="IPR031304">
    <property type="entry name" value="SLT_2"/>
</dbReference>
<gene>
    <name evidence="3" type="ORF">EFL26_18890</name>
</gene>
<proteinExistence type="predicted"/>
<feature type="compositionally biased region" description="Low complexity" evidence="1">
    <location>
        <begin position="341"/>
        <end position="361"/>
    </location>
</feature>
<dbReference type="InterPro" id="IPR023346">
    <property type="entry name" value="Lysozyme-like_dom_sf"/>
</dbReference>
<evidence type="ECO:0000313" key="4">
    <source>
        <dbReference type="Proteomes" id="UP000279994"/>
    </source>
</evidence>
<sequence>MPAVLWQAYDAAAQGAPAGCHLPTTLLAAIGQVESGSLAGRALDPGHRVVPAVLGPVLDGGRFAAIADTDHGELDGNRVWDRAVGPMQFIPGTWVRWQRDGDQDGTADPQDIEDAAATAAAYLCADGRDLATEAGLRSAILAYNHSTAYLALVLRWKHSFEVIPPETGPIETVAAEAPEPPVRHPSAGAVPLAAAAAPHAAPLAAPAVAPAVKPVPAPASGADQLPPAAPSLPPAPDPTDTEPPPSEVTPDPADPADPADPTPAPGGCEPQDSEPTDAPPADASGDPTESGDPTDDPTGKPTEGPTGKPTEGPTEEPPCVPACVPAGDPTGDPDPSPPAPDLSADPTAKPAAKPPAGSTPTDPCEATDGTPPAPAP</sequence>